<name>A0A7S2SJP3_9STRA</name>
<organism evidence="2">
    <name type="scientific">Mucochytrium quahogii</name>
    <dbReference type="NCBI Taxonomy" id="96639"/>
    <lineage>
        <taxon>Eukaryota</taxon>
        <taxon>Sar</taxon>
        <taxon>Stramenopiles</taxon>
        <taxon>Bigyra</taxon>
        <taxon>Labyrinthulomycetes</taxon>
        <taxon>Thraustochytrida</taxon>
        <taxon>Thraustochytriidae</taxon>
        <taxon>Mucochytrium</taxon>
    </lineage>
</organism>
<protein>
    <submittedName>
        <fullName evidence="2">Uncharacterized protein</fullName>
    </submittedName>
</protein>
<gene>
    <name evidence="2" type="ORF">QSP1433_LOCUS14761</name>
</gene>
<dbReference type="SUPFAM" id="SSF51197">
    <property type="entry name" value="Clavaminate synthase-like"/>
    <property type="match status" value="1"/>
</dbReference>
<dbReference type="EMBL" id="HBHK01023346">
    <property type="protein sequence ID" value="CAD9701935.1"/>
    <property type="molecule type" value="Transcribed_RNA"/>
</dbReference>
<feature type="region of interest" description="Disordered" evidence="1">
    <location>
        <begin position="326"/>
        <end position="347"/>
    </location>
</feature>
<accession>A0A7S2SJP3</accession>
<evidence type="ECO:0000313" key="2">
    <source>
        <dbReference type="EMBL" id="CAD9701935.1"/>
    </source>
</evidence>
<evidence type="ECO:0000256" key="1">
    <source>
        <dbReference type="SAM" id="MobiDB-lite"/>
    </source>
</evidence>
<dbReference type="AlphaFoldDB" id="A0A7S2SJP3"/>
<feature type="compositionally biased region" description="Acidic residues" evidence="1">
    <location>
        <begin position="331"/>
        <end position="345"/>
    </location>
</feature>
<reference evidence="2" key="1">
    <citation type="submission" date="2021-01" db="EMBL/GenBank/DDBJ databases">
        <authorList>
            <person name="Corre E."/>
            <person name="Pelletier E."/>
            <person name="Niang G."/>
            <person name="Scheremetjew M."/>
            <person name="Finn R."/>
            <person name="Kale V."/>
            <person name="Holt S."/>
            <person name="Cochrane G."/>
            <person name="Meng A."/>
            <person name="Brown T."/>
            <person name="Cohen L."/>
        </authorList>
    </citation>
    <scope>NUCLEOTIDE SEQUENCE</scope>
    <source>
        <strain evidence="2">NY070348D</strain>
    </source>
</reference>
<proteinExistence type="predicted"/>
<sequence>MNKRQRLEGPSWELPTLSLQLDKPLPSVDRALDMYQDAQVLLLKDCADTSTWGIDNLRDVYKSLAERTEEKRDVWCVENGIDQPEDPALLLRPCEKEAEQWYGSFIVNLDKATAKEKNIIDSLPLENFELPLAKSEGSEQLDYSNTLWFFIGRNQLKEPICGRKLHTDDVPQNGTWHLQVSGRKTWCIKPTEELKKKIKVPVEEEVRIECNRGDILLINTRLWWHRTEINSTNDASDNVCVSIARDLFIGKKPDGPSDMTNIDGFYAAEDMDADTVVVRESALPDVELPRSSSANCKVVEIPVESGGDETEHAIVTCRPIKAGEWFTIPDSDSDSDPETSEDEDAFNNALDISLHVV</sequence>